<feature type="domain" description="Transcriptional repressor PaaX-like C-terminal" evidence="2">
    <location>
        <begin position="183"/>
        <end position="270"/>
    </location>
</feature>
<accession>A0A9W6R632</accession>
<dbReference type="Gene3D" id="1.20.58.1460">
    <property type="match status" value="1"/>
</dbReference>
<comment type="caution">
    <text evidence="4">The sequence shown here is derived from an EMBL/GenBank/DDBJ whole genome shotgun (WGS) entry which is preliminary data.</text>
</comment>
<dbReference type="RefSeq" id="WP_285489408.1">
    <property type="nucleotide sequence ID" value="NZ_BSTI01000020.1"/>
</dbReference>
<dbReference type="AlphaFoldDB" id="A0A9W6R632"/>
<feature type="domain" description="Transcriptional repressor PaaX-like central Cas2-like" evidence="3">
    <location>
        <begin position="99"/>
        <end position="160"/>
    </location>
</feature>
<evidence type="ECO:0008006" key="6">
    <source>
        <dbReference type="Google" id="ProtNLM"/>
    </source>
</evidence>
<evidence type="ECO:0000259" key="1">
    <source>
        <dbReference type="Pfam" id="PF07848"/>
    </source>
</evidence>
<dbReference type="InterPro" id="IPR048846">
    <property type="entry name" value="PaaX-like_central"/>
</dbReference>
<dbReference type="Pfam" id="PF07848">
    <property type="entry name" value="PaaX"/>
    <property type="match status" value="1"/>
</dbReference>
<gene>
    <name evidence="4" type="ORF">Atai01_67330</name>
</gene>
<dbReference type="InterPro" id="IPR011965">
    <property type="entry name" value="PaaX_trns_reg"/>
</dbReference>
<dbReference type="InterPro" id="IPR013225">
    <property type="entry name" value="PaaX_C"/>
</dbReference>
<dbReference type="EMBL" id="BSTI01000020">
    <property type="protein sequence ID" value="GLY70114.1"/>
    <property type="molecule type" value="Genomic_DNA"/>
</dbReference>
<organism evidence="4 5">
    <name type="scientific">Amycolatopsis taiwanensis</name>
    <dbReference type="NCBI Taxonomy" id="342230"/>
    <lineage>
        <taxon>Bacteria</taxon>
        <taxon>Bacillati</taxon>
        <taxon>Actinomycetota</taxon>
        <taxon>Actinomycetes</taxon>
        <taxon>Pseudonocardiales</taxon>
        <taxon>Pseudonocardiaceae</taxon>
        <taxon>Amycolatopsis</taxon>
    </lineage>
</organism>
<evidence type="ECO:0000259" key="2">
    <source>
        <dbReference type="Pfam" id="PF08223"/>
    </source>
</evidence>
<proteinExistence type="predicted"/>
<dbReference type="InterPro" id="IPR036388">
    <property type="entry name" value="WH-like_DNA-bd_sf"/>
</dbReference>
<evidence type="ECO:0000259" key="3">
    <source>
        <dbReference type="Pfam" id="PF20803"/>
    </source>
</evidence>
<dbReference type="Gene3D" id="3.30.70.2650">
    <property type="match status" value="1"/>
</dbReference>
<dbReference type="Pfam" id="PF20803">
    <property type="entry name" value="PaaX_M"/>
    <property type="match status" value="1"/>
</dbReference>
<sequence length="278" mass="30387">MNSSATYPELETGERGRSIGLVPFLFGLAGTQSVPAKVINHLLVDLGMSAAAAKAQLARMRQRGQLTATRHGRTVDYQLAGPFGESFHRIRSGMGASPPEWRGSFHALLYQVPESARAFRDHFRRNALLVGYGLLQQGVLIAPADRTESLAAILARRPSAATIYPATLHLALPDARSAAAAAWALPEIEQRYLRHCHDLREALARSARPEPGAAALRRFAELVNGPMIDTLLAPSLPTELLPKDWPGRQLFELIGEVNGRYGPATSRYVRDLIEQARS</sequence>
<evidence type="ECO:0000313" key="5">
    <source>
        <dbReference type="Proteomes" id="UP001165136"/>
    </source>
</evidence>
<dbReference type="GO" id="GO:0006351">
    <property type="term" value="P:DNA-templated transcription"/>
    <property type="evidence" value="ECO:0007669"/>
    <property type="project" value="InterPro"/>
</dbReference>
<feature type="domain" description="Transcriptional repressor PaaX-like N-terminal" evidence="1">
    <location>
        <begin position="34"/>
        <end position="80"/>
    </location>
</feature>
<dbReference type="PANTHER" id="PTHR30319">
    <property type="entry name" value="PHENYLACETIC ACID REGULATOR-RELATED TRANSCRIPTIONAL REPRESSOR"/>
    <property type="match status" value="1"/>
</dbReference>
<evidence type="ECO:0000313" key="4">
    <source>
        <dbReference type="EMBL" id="GLY70114.1"/>
    </source>
</evidence>
<dbReference type="InterPro" id="IPR012906">
    <property type="entry name" value="PaaX-like_N"/>
</dbReference>
<protein>
    <recommendedName>
        <fullName evidence="6">PaaX family transcriptional regulator</fullName>
    </recommendedName>
</protein>
<dbReference type="Gene3D" id="1.10.10.10">
    <property type="entry name" value="Winged helix-like DNA-binding domain superfamily/Winged helix DNA-binding domain"/>
    <property type="match status" value="1"/>
</dbReference>
<reference evidence="4" key="1">
    <citation type="submission" date="2023-03" db="EMBL/GenBank/DDBJ databases">
        <title>Amycolatopsis taiwanensis NBRC 103393.</title>
        <authorList>
            <person name="Ichikawa N."/>
            <person name="Sato H."/>
            <person name="Tonouchi N."/>
        </authorList>
    </citation>
    <scope>NUCLEOTIDE SEQUENCE</scope>
    <source>
        <strain evidence="4">NBRC 103393</strain>
    </source>
</reference>
<name>A0A9W6R632_9PSEU</name>
<dbReference type="PIRSF" id="PIRSF020623">
    <property type="entry name" value="PaaX"/>
    <property type="match status" value="1"/>
</dbReference>
<dbReference type="Proteomes" id="UP001165136">
    <property type="component" value="Unassembled WGS sequence"/>
</dbReference>
<dbReference type="PANTHER" id="PTHR30319:SF1">
    <property type="entry name" value="TRANSCRIPTIONAL REPRESSOR PAAX"/>
    <property type="match status" value="1"/>
</dbReference>
<keyword evidence="5" id="KW-1185">Reference proteome</keyword>
<dbReference type="Pfam" id="PF08223">
    <property type="entry name" value="PaaX_C"/>
    <property type="match status" value="1"/>
</dbReference>